<dbReference type="PANTHER" id="PTHR22946:SF9">
    <property type="entry name" value="POLYKETIDE TRANSFERASE AF380"/>
    <property type="match status" value="1"/>
</dbReference>
<dbReference type="InterPro" id="IPR000383">
    <property type="entry name" value="Xaa-Pro-like_dom"/>
</dbReference>
<feature type="domain" description="Xaa-Pro dipeptidyl-peptidase-like" evidence="3">
    <location>
        <begin position="13"/>
        <end position="276"/>
    </location>
</feature>
<dbReference type="Pfam" id="PF02129">
    <property type="entry name" value="Peptidase_S15"/>
    <property type="match status" value="1"/>
</dbReference>
<dbReference type="Gene3D" id="3.40.50.1820">
    <property type="entry name" value="alpha/beta hydrolase"/>
    <property type="match status" value="1"/>
</dbReference>
<comment type="similarity">
    <text evidence="1">Belongs to the AB hydrolase superfamily.</text>
</comment>
<dbReference type="InterPro" id="IPR029058">
    <property type="entry name" value="AB_hydrolase_fold"/>
</dbReference>
<keyword evidence="2 4" id="KW-0378">Hydrolase</keyword>
<reference evidence="5" key="1">
    <citation type="submission" date="2023-07" db="EMBL/GenBank/DDBJ databases">
        <title>30 novel species of actinomycetes from the DSMZ collection.</title>
        <authorList>
            <person name="Nouioui I."/>
        </authorList>
    </citation>
    <scope>NUCLEOTIDE SEQUENCE [LARGE SCALE GENOMIC DNA]</scope>
    <source>
        <strain evidence="5">DSM 41699</strain>
    </source>
</reference>
<protein>
    <submittedName>
        <fullName evidence="4">Alpha/beta hydrolase</fullName>
    </submittedName>
</protein>
<dbReference type="RefSeq" id="WP_311700012.1">
    <property type="nucleotide sequence ID" value="NZ_JAVREY010000077.1"/>
</dbReference>
<dbReference type="GO" id="GO:0016787">
    <property type="term" value="F:hydrolase activity"/>
    <property type="evidence" value="ECO:0007669"/>
    <property type="project" value="UniProtKB-KW"/>
</dbReference>
<evidence type="ECO:0000313" key="5">
    <source>
        <dbReference type="Proteomes" id="UP001183809"/>
    </source>
</evidence>
<name>A0ABU2U5T7_9ACTN</name>
<dbReference type="Gene3D" id="1.10.10.800">
    <property type="match status" value="1"/>
</dbReference>
<dbReference type="Proteomes" id="UP001183809">
    <property type="component" value="Unassembled WGS sequence"/>
</dbReference>
<proteinExistence type="inferred from homology"/>
<keyword evidence="5" id="KW-1185">Reference proteome</keyword>
<dbReference type="SUPFAM" id="SSF53474">
    <property type="entry name" value="alpha/beta-Hydrolases"/>
    <property type="match status" value="1"/>
</dbReference>
<gene>
    <name evidence="4" type="ORF">RM764_37230</name>
</gene>
<comment type="caution">
    <text evidence="4">The sequence shown here is derived from an EMBL/GenBank/DDBJ whole genome shotgun (WGS) entry which is preliminary data.</text>
</comment>
<dbReference type="InterPro" id="IPR050261">
    <property type="entry name" value="FrsA_esterase"/>
</dbReference>
<dbReference type="PANTHER" id="PTHR22946">
    <property type="entry name" value="DIENELACTONE HYDROLASE DOMAIN-CONTAINING PROTEIN-RELATED"/>
    <property type="match status" value="1"/>
</dbReference>
<evidence type="ECO:0000256" key="1">
    <source>
        <dbReference type="ARBA" id="ARBA00008645"/>
    </source>
</evidence>
<dbReference type="EMBL" id="JAVREY010000077">
    <property type="protein sequence ID" value="MDT0468566.1"/>
    <property type="molecule type" value="Genomic_DNA"/>
</dbReference>
<evidence type="ECO:0000313" key="4">
    <source>
        <dbReference type="EMBL" id="MDT0468566.1"/>
    </source>
</evidence>
<accession>A0ABU2U5T7</accession>
<evidence type="ECO:0000259" key="3">
    <source>
        <dbReference type="Pfam" id="PF02129"/>
    </source>
</evidence>
<organism evidence="4 5">
    <name type="scientific">Streptomyces gibsoniae</name>
    <dbReference type="NCBI Taxonomy" id="3075529"/>
    <lineage>
        <taxon>Bacteria</taxon>
        <taxon>Bacillati</taxon>
        <taxon>Actinomycetota</taxon>
        <taxon>Actinomycetes</taxon>
        <taxon>Kitasatosporales</taxon>
        <taxon>Streptomycetaceae</taxon>
        <taxon>Streptomyces</taxon>
    </lineage>
</organism>
<evidence type="ECO:0000256" key="2">
    <source>
        <dbReference type="ARBA" id="ARBA00022801"/>
    </source>
</evidence>
<sequence length="302" mass="33129">MSYQEAFIPAEGGISLNAWIFRPPTGDGPFPAITMAHGFGGVKYRGMQGYAERFSQAGFVVLVHDHRGFGLSGGEPRGDIDPWQQIADWRRAISFLESLDDVDAGRLGIWGSSYAGGHTIVLAATDRRIRAAVAQVPTISGFEQGLRRVPADRKQALEELFDDDERAQLAGKQPAYQLLNSLDPNVQAAYHSRGMAESDAHFSLPPSVEEPKYVTLRSTRKAQMYEPGAWVTRVSPTPLLMVVGRTDTVTPSDLALAAYERALEPKRLAIFPGDHFDSYVAAFEPTSEAATEWFCENLSQPA</sequence>